<proteinExistence type="predicted"/>
<evidence type="ECO:0000313" key="2">
    <source>
        <dbReference type="EMBL" id="EXL94446.1"/>
    </source>
</evidence>
<feature type="compositionally biased region" description="Basic residues" evidence="1">
    <location>
        <begin position="70"/>
        <end position="81"/>
    </location>
</feature>
<protein>
    <submittedName>
        <fullName evidence="2">Uncharacterized protein</fullName>
    </submittedName>
</protein>
<feature type="region of interest" description="Disordered" evidence="1">
    <location>
        <begin position="17"/>
        <end position="81"/>
    </location>
</feature>
<reference evidence="2" key="1">
    <citation type="submission" date="2011-11" db="EMBL/GenBank/DDBJ databases">
        <title>The Genome Sequence of Fusarium oxysporum II5.</title>
        <authorList>
            <consortium name="The Broad Institute Genome Sequencing Platform"/>
            <person name="Ma L.-J."/>
            <person name="Gale L.R."/>
            <person name="Schwartz D.C."/>
            <person name="Zhou S."/>
            <person name="Corby-Kistler H."/>
            <person name="Young S.K."/>
            <person name="Zeng Q."/>
            <person name="Gargeya S."/>
            <person name="Fitzgerald M."/>
            <person name="Haas B."/>
            <person name="Abouelleil A."/>
            <person name="Alvarado L."/>
            <person name="Arachchi H.M."/>
            <person name="Berlin A."/>
            <person name="Brown A."/>
            <person name="Chapman S.B."/>
            <person name="Chen Z."/>
            <person name="Dunbar C."/>
            <person name="Freedman E."/>
            <person name="Gearin G."/>
            <person name="Goldberg J."/>
            <person name="Griggs A."/>
            <person name="Gujja S."/>
            <person name="Heiman D."/>
            <person name="Howarth C."/>
            <person name="Larson L."/>
            <person name="Lui A."/>
            <person name="MacDonald P.J.P."/>
            <person name="Montmayeur A."/>
            <person name="Murphy C."/>
            <person name="Neiman D."/>
            <person name="Pearson M."/>
            <person name="Priest M."/>
            <person name="Roberts A."/>
            <person name="Saif S."/>
            <person name="Shea T."/>
            <person name="Shenoy N."/>
            <person name="Sisk P."/>
            <person name="Stolte C."/>
            <person name="Sykes S."/>
            <person name="Wortman J."/>
            <person name="Nusbaum C."/>
            <person name="Birren B."/>
        </authorList>
    </citation>
    <scope>NUCLEOTIDE SEQUENCE [LARGE SCALE GENOMIC DNA]</scope>
    <source>
        <strain evidence="2">54006</strain>
    </source>
</reference>
<dbReference type="EMBL" id="JH658297">
    <property type="protein sequence ID" value="EXL94446.1"/>
    <property type="molecule type" value="Genomic_DNA"/>
</dbReference>
<sequence length="81" mass="9838">MRRWQRTRSSRRLLWQGYKRSSSLSKWKCDDRSTTARNRKSKASSTKNQNTKEQRAQDRRKRSDNIRRPVVGHRLRHGRSN</sequence>
<dbReference type="RefSeq" id="XP_031056536.1">
    <property type="nucleotide sequence ID" value="XM_031213578.1"/>
</dbReference>
<dbReference type="HOGENOM" id="CLU_2573978_0_0_1"/>
<reference evidence="2" key="2">
    <citation type="submission" date="2012-05" db="EMBL/GenBank/DDBJ databases">
        <title>The Genome Annotation of Fusarium oxysporum II5.</title>
        <authorList>
            <consortium name="The Broad Institute Genomics Platform"/>
            <person name="Ma L.-J."/>
            <person name="Corby-Kistler H."/>
            <person name="Broz K."/>
            <person name="Gale L.R."/>
            <person name="Jonkers W."/>
            <person name="O'Donnell K."/>
            <person name="Ploetz R."/>
            <person name="Steinberg C."/>
            <person name="Schwartz D.C."/>
            <person name="VanEtten H."/>
            <person name="Zhou S."/>
            <person name="Young S.K."/>
            <person name="Zeng Q."/>
            <person name="Gargeya S."/>
            <person name="Fitzgerald M."/>
            <person name="Abouelleil A."/>
            <person name="Alvarado L."/>
            <person name="Chapman S.B."/>
            <person name="Gainer-Dewar J."/>
            <person name="Goldberg J."/>
            <person name="Griggs A."/>
            <person name="Gujja S."/>
            <person name="Hansen M."/>
            <person name="Howarth C."/>
            <person name="Imamovic A."/>
            <person name="Ireland A."/>
            <person name="Larimer J."/>
            <person name="McCowan C."/>
            <person name="Murphy C."/>
            <person name="Pearson M."/>
            <person name="Poon T.W."/>
            <person name="Priest M."/>
            <person name="Roberts A."/>
            <person name="Saif S."/>
            <person name="Shea T."/>
            <person name="Sykes S."/>
            <person name="Wortman J."/>
            <person name="Nusbaum C."/>
            <person name="Birren B."/>
        </authorList>
    </citation>
    <scope>NUCLEOTIDE SEQUENCE</scope>
    <source>
        <strain evidence="2">54006</strain>
    </source>
</reference>
<dbReference type="AlphaFoldDB" id="X0JDJ7"/>
<organism evidence="2">
    <name type="scientific">Fusarium odoratissimum (strain NRRL 54006)</name>
    <dbReference type="NCBI Taxonomy" id="1089451"/>
    <lineage>
        <taxon>Eukaryota</taxon>
        <taxon>Fungi</taxon>
        <taxon>Dikarya</taxon>
        <taxon>Ascomycota</taxon>
        <taxon>Pezizomycotina</taxon>
        <taxon>Sordariomycetes</taxon>
        <taxon>Hypocreomycetidae</taxon>
        <taxon>Hypocreales</taxon>
        <taxon>Nectriaceae</taxon>
        <taxon>Fusarium</taxon>
        <taxon>Fusarium oxysporum species complex</taxon>
        <taxon>Fusarium oxysporum f. sp. cubense (strain race 4)</taxon>
    </lineage>
</organism>
<dbReference type="VEuPathDB" id="FungiDB:FOIG_12642"/>
<dbReference type="Proteomes" id="UP000030685">
    <property type="component" value="Unassembled WGS sequence"/>
</dbReference>
<accession>X0JDJ7</accession>
<name>X0JDJ7_FUSO5</name>
<dbReference type="GeneID" id="42037817"/>
<feature type="compositionally biased region" description="Basic and acidic residues" evidence="1">
    <location>
        <begin position="50"/>
        <end position="67"/>
    </location>
</feature>
<gene>
    <name evidence="2" type="ORF">FOIG_12642</name>
</gene>
<evidence type="ECO:0000256" key="1">
    <source>
        <dbReference type="SAM" id="MobiDB-lite"/>
    </source>
</evidence>